<comment type="caution">
    <text evidence="9">The sequence shown here is derived from an EMBL/GenBank/DDBJ whole genome shotgun (WGS) entry which is preliminary data.</text>
</comment>
<dbReference type="InterPro" id="IPR007627">
    <property type="entry name" value="RNA_pol_sigma70_r2"/>
</dbReference>
<comment type="similarity">
    <text evidence="1">Belongs to the sigma-70 factor family. ECF subfamily.</text>
</comment>
<evidence type="ECO:0000256" key="4">
    <source>
        <dbReference type="ARBA" id="ARBA00023082"/>
    </source>
</evidence>
<dbReference type="SUPFAM" id="SSF88659">
    <property type="entry name" value="Sigma3 and sigma4 domains of RNA polymerase sigma factors"/>
    <property type="match status" value="1"/>
</dbReference>
<dbReference type="InterPro" id="IPR013325">
    <property type="entry name" value="RNA_pol_sigma_r2"/>
</dbReference>
<dbReference type="Pfam" id="PF12680">
    <property type="entry name" value="SnoaL_2"/>
    <property type="match status" value="1"/>
</dbReference>
<evidence type="ECO:0000256" key="1">
    <source>
        <dbReference type="ARBA" id="ARBA00010641"/>
    </source>
</evidence>
<evidence type="ECO:0000259" key="6">
    <source>
        <dbReference type="Pfam" id="PF04542"/>
    </source>
</evidence>
<evidence type="ECO:0000313" key="10">
    <source>
        <dbReference type="Proteomes" id="UP000730482"/>
    </source>
</evidence>
<protein>
    <submittedName>
        <fullName evidence="9">Sigma-70 family RNA polymerase sigma factor</fullName>
    </submittedName>
</protein>
<keyword evidence="4" id="KW-0731">Sigma factor</keyword>
<comment type="subunit">
    <text evidence="2">Interacts transiently with the RNA polymerase catalytic core formed by RpoA, RpoB, RpoC and RpoZ (2 alpha, 1 beta, 1 beta' and 1 omega subunit) to form the RNA polymerase holoenzyme that can initiate transcription.</text>
</comment>
<dbReference type="Pfam" id="PF04542">
    <property type="entry name" value="Sigma70_r2"/>
    <property type="match status" value="1"/>
</dbReference>
<evidence type="ECO:0000256" key="3">
    <source>
        <dbReference type="ARBA" id="ARBA00023015"/>
    </source>
</evidence>
<dbReference type="SUPFAM" id="SSF88946">
    <property type="entry name" value="Sigma2 domain of RNA polymerase sigma factors"/>
    <property type="match status" value="1"/>
</dbReference>
<dbReference type="Proteomes" id="UP000730482">
    <property type="component" value="Unassembled WGS sequence"/>
</dbReference>
<evidence type="ECO:0000256" key="2">
    <source>
        <dbReference type="ARBA" id="ARBA00011344"/>
    </source>
</evidence>
<name>A0ABS5L163_9ACTN</name>
<keyword evidence="3" id="KW-0805">Transcription regulation</keyword>
<sequence>MDLEAHRAELTAYCYRMLGSVHDAEDQVQETLLRAWKARDRFDPARASLRTWLYRIATNVCLTALESRGRRPLPSGLGAPSRDTEAALQPALDVPWLEPFPDARFDADARADLRLAWIAAVQELPARQRAALVLRDVLDFSAAEVAQQLGTSVAAVNSALQRARAAVGSLGDATDVRETPDPERHATIERYIHAFQAADVPALVKLLADDVIMEMPPVPLWYRGRDDYGLFMERVFRMHGPGWRAVPTTANGQPALAAYAPTAAGTHKPHTLQVFTVVGGLVTANVVFADPALFEIFGLPR</sequence>
<evidence type="ECO:0000313" key="9">
    <source>
        <dbReference type="EMBL" id="MBS2552054.1"/>
    </source>
</evidence>
<keyword evidence="5" id="KW-0804">Transcription</keyword>
<dbReference type="InterPro" id="IPR032710">
    <property type="entry name" value="NTF2-like_dom_sf"/>
</dbReference>
<dbReference type="InterPro" id="IPR013324">
    <property type="entry name" value="RNA_pol_sigma_r3/r4-like"/>
</dbReference>
<dbReference type="Gene3D" id="3.10.450.50">
    <property type="match status" value="1"/>
</dbReference>
<dbReference type="Gene3D" id="1.10.10.10">
    <property type="entry name" value="Winged helix-like DNA-binding domain superfamily/Winged helix DNA-binding domain"/>
    <property type="match status" value="1"/>
</dbReference>
<evidence type="ECO:0000259" key="8">
    <source>
        <dbReference type="Pfam" id="PF12680"/>
    </source>
</evidence>
<dbReference type="Gene3D" id="1.10.1740.10">
    <property type="match status" value="1"/>
</dbReference>
<proteinExistence type="inferred from homology"/>
<reference evidence="9 10" key="1">
    <citation type="submission" date="2020-02" db="EMBL/GenBank/DDBJ databases">
        <title>Acidophilic actinobacteria isolated from forest soil.</title>
        <authorList>
            <person name="Golinska P."/>
        </authorList>
    </citation>
    <scope>NUCLEOTIDE SEQUENCE [LARGE SCALE GENOMIC DNA]</scope>
    <source>
        <strain evidence="9 10">NL8</strain>
    </source>
</reference>
<feature type="domain" description="RNA polymerase sigma-70 region 2" evidence="6">
    <location>
        <begin position="4"/>
        <end position="71"/>
    </location>
</feature>
<dbReference type="InterPro" id="IPR014305">
    <property type="entry name" value="RNA_pol_sigma-G_actinobac"/>
</dbReference>
<dbReference type="NCBIfam" id="TIGR02960">
    <property type="entry name" value="SigX5"/>
    <property type="match status" value="1"/>
</dbReference>
<dbReference type="InterPro" id="IPR037401">
    <property type="entry name" value="SnoaL-like"/>
</dbReference>
<accession>A0ABS5L163</accession>
<dbReference type="InterPro" id="IPR039425">
    <property type="entry name" value="RNA_pol_sigma-70-like"/>
</dbReference>
<dbReference type="InterPro" id="IPR036388">
    <property type="entry name" value="WH-like_DNA-bd_sf"/>
</dbReference>
<feature type="domain" description="RNA polymerase sigma factor 70 region 4 type 2" evidence="7">
    <location>
        <begin position="116"/>
        <end position="166"/>
    </location>
</feature>
<feature type="domain" description="SnoaL-like" evidence="8">
    <location>
        <begin position="188"/>
        <end position="282"/>
    </location>
</feature>
<evidence type="ECO:0000259" key="7">
    <source>
        <dbReference type="Pfam" id="PF08281"/>
    </source>
</evidence>
<dbReference type="NCBIfam" id="NF006089">
    <property type="entry name" value="PRK08241.1"/>
    <property type="match status" value="1"/>
</dbReference>
<dbReference type="EMBL" id="JAAFYZ010000168">
    <property type="protein sequence ID" value="MBS2552054.1"/>
    <property type="molecule type" value="Genomic_DNA"/>
</dbReference>
<dbReference type="InterPro" id="IPR014284">
    <property type="entry name" value="RNA_pol_sigma-70_dom"/>
</dbReference>
<dbReference type="CDD" id="cd06171">
    <property type="entry name" value="Sigma70_r4"/>
    <property type="match status" value="1"/>
</dbReference>
<evidence type="ECO:0000256" key="5">
    <source>
        <dbReference type="ARBA" id="ARBA00023163"/>
    </source>
</evidence>
<dbReference type="NCBIfam" id="TIGR02937">
    <property type="entry name" value="sigma70-ECF"/>
    <property type="match status" value="1"/>
</dbReference>
<dbReference type="Pfam" id="PF08281">
    <property type="entry name" value="Sigma70_r4_2"/>
    <property type="match status" value="1"/>
</dbReference>
<dbReference type="SUPFAM" id="SSF54427">
    <property type="entry name" value="NTF2-like"/>
    <property type="match status" value="1"/>
</dbReference>
<gene>
    <name evidence="9" type="ORF">KGQ19_34840</name>
</gene>
<dbReference type="PANTHER" id="PTHR43133">
    <property type="entry name" value="RNA POLYMERASE ECF-TYPE SIGMA FACTO"/>
    <property type="match status" value="1"/>
</dbReference>
<dbReference type="RefSeq" id="WP_212017273.1">
    <property type="nucleotide sequence ID" value="NZ_JAAFYZ010000168.1"/>
</dbReference>
<keyword evidence="10" id="KW-1185">Reference proteome</keyword>
<dbReference type="PANTHER" id="PTHR43133:SF65">
    <property type="entry name" value="ECF RNA POLYMERASE SIGMA FACTOR SIGG"/>
    <property type="match status" value="1"/>
</dbReference>
<organism evidence="9 10">
    <name type="scientific">Catenulispora pinistramenti</name>
    <dbReference type="NCBI Taxonomy" id="2705254"/>
    <lineage>
        <taxon>Bacteria</taxon>
        <taxon>Bacillati</taxon>
        <taxon>Actinomycetota</taxon>
        <taxon>Actinomycetes</taxon>
        <taxon>Catenulisporales</taxon>
        <taxon>Catenulisporaceae</taxon>
        <taxon>Catenulispora</taxon>
    </lineage>
</organism>
<dbReference type="InterPro" id="IPR013249">
    <property type="entry name" value="RNA_pol_sigma70_r4_t2"/>
</dbReference>